<evidence type="ECO:0000313" key="2">
    <source>
        <dbReference type="EMBL" id="ABS60389.1"/>
    </source>
</evidence>
<dbReference type="AlphaFoldDB" id="A7HKF6"/>
<dbReference type="InterPro" id="IPR038365">
    <property type="entry name" value="EcoRII_C_sf"/>
</dbReference>
<dbReference type="OrthoDB" id="9807055at2"/>
<dbReference type="STRING" id="381764.Fnod_0526"/>
<gene>
    <name evidence="2" type="ordered locus">Fnod_0526</name>
</gene>
<organism evidence="2 3">
    <name type="scientific">Fervidobacterium nodosum (strain ATCC 35602 / DSM 5306 / Rt17-B1)</name>
    <dbReference type="NCBI Taxonomy" id="381764"/>
    <lineage>
        <taxon>Bacteria</taxon>
        <taxon>Thermotogati</taxon>
        <taxon>Thermotogota</taxon>
        <taxon>Thermotogae</taxon>
        <taxon>Thermotogales</taxon>
        <taxon>Fervidobacteriaceae</taxon>
        <taxon>Fervidobacterium</taxon>
    </lineage>
</organism>
<feature type="domain" description="BsaWI restriction endonuclease type 2" evidence="1">
    <location>
        <begin position="103"/>
        <end position="201"/>
    </location>
</feature>
<dbReference type="Proteomes" id="UP000002415">
    <property type="component" value="Chromosome"/>
</dbReference>
<name>A7HKF6_FERNB</name>
<accession>A7HKF6</accession>
<dbReference type="Gene3D" id="3.40.91.80">
    <property type="match status" value="1"/>
</dbReference>
<dbReference type="KEGG" id="fno:Fnod_0526"/>
<sequence length="248" mass="29600">MIKNRGFKCRKNIWEFIKQKYNDIVESRYGGSFLDALKNFEEISENHIRNGIKKFYEDERSRNQAWRSCKGALYEYAVFKYIENIIEKNENLKGKIEVKMGDEVIENYKKQIAIENWSDIIPDVDILLVDKKENSVIAILSCKTSLRERLTETAFWKRELEAKGKVGKIKLFFITTDKDEELKIETNRYIILHIIDYTFVTSTEKFEQLIKFYKEKYGKREDFDQLIQKIKPIGEMEKLLQSFLLQIT</sequence>
<dbReference type="EMBL" id="CP000771">
    <property type="protein sequence ID" value="ABS60389.1"/>
    <property type="molecule type" value="Genomic_DNA"/>
</dbReference>
<evidence type="ECO:0000313" key="3">
    <source>
        <dbReference type="Proteomes" id="UP000002415"/>
    </source>
</evidence>
<dbReference type="Pfam" id="PF18643">
    <property type="entry name" value="RE_BsaWI"/>
    <property type="match status" value="1"/>
</dbReference>
<dbReference type="InterPro" id="IPR041551">
    <property type="entry name" value="RE_BsaWI"/>
</dbReference>
<dbReference type="eggNOG" id="ENOG5033V4N">
    <property type="taxonomic scope" value="Bacteria"/>
</dbReference>
<evidence type="ECO:0000259" key="1">
    <source>
        <dbReference type="Pfam" id="PF18643"/>
    </source>
</evidence>
<dbReference type="HOGENOM" id="CLU_095647_0_0_0"/>
<dbReference type="REBASE" id="15900">
    <property type="entry name" value="FnoB1IIP"/>
</dbReference>
<reference evidence="2 3" key="2">
    <citation type="journal article" date="2009" name="Proc. Natl. Acad. Sci. U.S.A.">
        <title>On the chimeric nature, thermophilic origin, and phylogenetic placement of the Thermotogales.</title>
        <authorList>
            <person name="Zhaxybayeva O."/>
            <person name="Swithers K.S."/>
            <person name="Lapierre P."/>
            <person name="Fournier G.P."/>
            <person name="Bickhart D.M."/>
            <person name="DeBoy R.T."/>
            <person name="Nelson K.E."/>
            <person name="Nesbo C.L."/>
            <person name="Doolittle W.F."/>
            <person name="Gogarten J.P."/>
            <person name="Noll K.M."/>
        </authorList>
    </citation>
    <scope>NUCLEOTIDE SEQUENCE [LARGE SCALE GENOMIC DNA]</scope>
    <source>
        <strain evidence="3">ATCC 35602 / DSM 5306 / Rt17-B1</strain>
    </source>
</reference>
<reference evidence="2 3" key="1">
    <citation type="submission" date="2007-07" db="EMBL/GenBank/DDBJ databases">
        <title>Complete sequence of Fervidobacterium nodosum Rt17-B1.</title>
        <authorList>
            <consortium name="US DOE Joint Genome Institute"/>
            <person name="Copeland A."/>
            <person name="Lucas S."/>
            <person name="Lapidus A."/>
            <person name="Barry K."/>
            <person name="Glavina del Rio T."/>
            <person name="Dalin E."/>
            <person name="Tice H."/>
            <person name="Pitluck S."/>
            <person name="Saunders E."/>
            <person name="Brettin T."/>
            <person name="Bruce D."/>
            <person name="Detter J.C."/>
            <person name="Han C."/>
            <person name="Schmutz J."/>
            <person name="Larimer F."/>
            <person name="Land M."/>
            <person name="Hauser L."/>
            <person name="Kyrpides N."/>
            <person name="Mikhailova N."/>
            <person name="Nelson K."/>
            <person name="Gogarten J.P."/>
            <person name="Noll K."/>
            <person name="Richardson P."/>
        </authorList>
    </citation>
    <scope>NUCLEOTIDE SEQUENCE [LARGE SCALE GENOMIC DNA]</scope>
    <source>
        <strain evidence="3">ATCC 35602 / DSM 5306 / Rt17-B1</strain>
    </source>
</reference>
<protein>
    <recommendedName>
        <fullName evidence="1">BsaWI restriction endonuclease type 2 domain-containing protein</fullName>
    </recommendedName>
</protein>
<proteinExistence type="predicted"/>
<keyword evidence="3" id="KW-1185">Reference proteome</keyword>
<dbReference type="RefSeq" id="WP_011993708.1">
    <property type="nucleotide sequence ID" value="NC_009718.1"/>
</dbReference>